<proteinExistence type="predicted"/>
<organism evidence="1 2">
    <name type="scientific">Daedalea quercina L-15889</name>
    <dbReference type="NCBI Taxonomy" id="1314783"/>
    <lineage>
        <taxon>Eukaryota</taxon>
        <taxon>Fungi</taxon>
        <taxon>Dikarya</taxon>
        <taxon>Basidiomycota</taxon>
        <taxon>Agaricomycotina</taxon>
        <taxon>Agaricomycetes</taxon>
        <taxon>Polyporales</taxon>
        <taxon>Fomitopsis</taxon>
    </lineage>
</organism>
<dbReference type="AlphaFoldDB" id="A0A165TSW5"/>
<evidence type="ECO:0000313" key="2">
    <source>
        <dbReference type="Proteomes" id="UP000076727"/>
    </source>
</evidence>
<keyword evidence="2" id="KW-1185">Reference proteome</keyword>
<name>A0A165TSW5_9APHY</name>
<gene>
    <name evidence="1" type="ORF">DAEQUDRAFT_359991</name>
</gene>
<dbReference type="Proteomes" id="UP000076727">
    <property type="component" value="Unassembled WGS sequence"/>
</dbReference>
<protein>
    <submittedName>
        <fullName evidence="1">Uncharacterized protein</fullName>
    </submittedName>
</protein>
<sequence>MPPAGVWQEDRAHRGEKAARLIGATPTVIEPGSCRTAWTRMVSSVCRTHNITARRSTIMPRYAQCPDARRDRKEIAGVARRISATPDCQRRMAGVHVPSMVWCVFIPVWGRGEIPVVRFVGDALMAGGWVVRRAAARIARVPGKEREDGRLLLPASGCVRLLTPRSVADASSANRLSIGRLGPCSRALGPSRSFGHLVWSRDVLSARVRTSPATSPQSGHYSSRLGT</sequence>
<evidence type="ECO:0000313" key="1">
    <source>
        <dbReference type="EMBL" id="KZT73898.1"/>
    </source>
</evidence>
<dbReference type="EMBL" id="KV429035">
    <property type="protein sequence ID" value="KZT73898.1"/>
    <property type="molecule type" value="Genomic_DNA"/>
</dbReference>
<reference evidence="1 2" key="1">
    <citation type="journal article" date="2016" name="Mol. Biol. Evol.">
        <title>Comparative Genomics of Early-Diverging Mushroom-Forming Fungi Provides Insights into the Origins of Lignocellulose Decay Capabilities.</title>
        <authorList>
            <person name="Nagy L.G."/>
            <person name="Riley R."/>
            <person name="Tritt A."/>
            <person name="Adam C."/>
            <person name="Daum C."/>
            <person name="Floudas D."/>
            <person name="Sun H."/>
            <person name="Yadav J.S."/>
            <person name="Pangilinan J."/>
            <person name="Larsson K.H."/>
            <person name="Matsuura K."/>
            <person name="Barry K."/>
            <person name="Labutti K."/>
            <person name="Kuo R."/>
            <person name="Ohm R.A."/>
            <person name="Bhattacharya S.S."/>
            <person name="Shirouzu T."/>
            <person name="Yoshinaga Y."/>
            <person name="Martin F.M."/>
            <person name="Grigoriev I.V."/>
            <person name="Hibbett D.S."/>
        </authorList>
    </citation>
    <scope>NUCLEOTIDE SEQUENCE [LARGE SCALE GENOMIC DNA]</scope>
    <source>
        <strain evidence="1 2">L-15889</strain>
    </source>
</reference>
<accession>A0A165TSW5</accession>